<reference evidence="1 2" key="1">
    <citation type="journal article" date="2015" name="Nature">
        <title>rRNA introns, odd ribosomes, and small enigmatic genomes across a large radiation of phyla.</title>
        <authorList>
            <person name="Brown C.T."/>
            <person name="Hug L.A."/>
            <person name="Thomas B.C."/>
            <person name="Sharon I."/>
            <person name="Castelle C.J."/>
            <person name="Singh A."/>
            <person name="Wilkins M.J."/>
            <person name="Williams K.H."/>
            <person name="Banfield J.F."/>
        </authorList>
    </citation>
    <scope>NUCLEOTIDE SEQUENCE [LARGE SCALE GENOMIC DNA]</scope>
</reference>
<gene>
    <name evidence="1" type="ORF">UW36_C0001G0076</name>
</gene>
<protein>
    <submittedName>
        <fullName evidence="1">Uncharacterized protein</fullName>
    </submittedName>
</protein>
<dbReference type="AlphaFoldDB" id="A0A0G1HGX4"/>
<evidence type="ECO:0000313" key="1">
    <source>
        <dbReference type="EMBL" id="KKT45778.1"/>
    </source>
</evidence>
<sequence length="260" mass="30375">MESIQNIKREDVRFCNECVVKNPGKDFFKWIKYDKTLNERTDTTIRSNKYCLEALKITEQLKKAIAIMEDVVAARITGSVPVGICGAAAKNTDVFIVKDKIVLKAVNQSKRPDLDVEMIVKSQSFLKSNEFTKLEKLLTKLNKNYIRVSLGLISYNDTAKHNIRNVVRWGFLHNGIVLKGEEFYRKRFENTWDYIEQRGIRKNVVEFVGYHHLLYSLQNSIKYGRIDTTVIEKNLHPTLYNSIIKWDKVKNPLFFKKDYV</sequence>
<proteinExistence type="predicted"/>
<dbReference type="STRING" id="1619110.UW36_C0001G0076"/>
<evidence type="ECO:0000313" key="2">
    <source>
        <dbReference type="Proteomes" id="UP000034128"/>
    </source>
</evidence>
<organism evidence="1 2">
    <name type="scientific">candidate division WWE3 bacterium GW2011_GWA2_44_16</name>
    <dbReference type="NCBI Taxonomy" id="1619110"/>
    <lineage>
        <taxon>Bacteria</taxon>
        <taxon>Katanobacteria</taxon>
    </lineage>
</organism>
<accession>A0A0G1HGX4</accession>
<dbReference type="EMBL" id="LCIA01000001">
    <property type="protein sequence ID" value="KKT45778.1"/>
    <property type="molecule type" value="Genomic_DNA"/>
</dbReference>
<name>A0A0G1HGX4_UNCKA</name>
<comment type="caution">
    <text evidence="1">The sequence shown here is derived from an EMBL/GenBank/DDBJ whole genome shotgun (WGS) entry which is preliminary data.</text>
</comment>
<dbReference type="Proteomes" id="UP000034128">
    <property type="component" value="Unassembled WGS sequence"/>
</dbReference>